<feature type="compositionally biased region" description="Acidic residues" evidence="1">
    <location>
        <begin position="433"/>
        <end position="442"/>
    </location>
</feature>
<feature type="region of interest" description="Disordered" evidence="1">
    <location>
        <begin position="397"/>
        <end position="447"/>
    </location>
</feature>
<evidence type="ECO:0000256" key="1">
    <source>
        <dbReference type="SAM" id="MobiDB-lite"/>
    </source>
</evidence>
<feature type="compositionally biased region" description="Pro residues" evidence="1">
    <location>
        <begin position="17"/>
        <end position="27"/>
    </location>
</feature>
<dbReference type="InterPro" id="IPR035892">
    <property type="entry name" value="C2_domain_sf"/>
</dbReference>
<sequence>MEARRPSTPSRRRGLSRPPPPPPLPLPPSRFRLLLRVHSAESLRHASSAGLYCKLYVGDHEMTHGTRSSLKRFLGDTRSDAAGTAAATDVLPMRVLKTNVRKDTRGCPAWKEMFEIPVADPMREVLSIRVKHARLMTTSVVGACVVTLRDLTDESEDRRVLLVDSHRRPVGRLRLQLRLVDDSAVKPEDDGDDAALDGDVQAERDGPVSRESRMVDCRLTMPTELRHSTRQYMHSRRRSTRSSSAASSFIGRESGESVSTAASDSIVSDHSMRAGSVPMVTEYPLSKEAYGAPNHEPFNRPASTPSLRLTMRDLLSSDDQKQSDTVMSRGPMKPEELELDKPEVEVIRRHVDAIKNEDRSPRTTDNTADSSDEDDDRARERSALTVEFDFDTLEVRPSARQPKLSPVRSSAVTAHVDSDEERVIRGNNAESSESSEEDELDPDRDGEFPRVFLRSTITRLLRRESVNVIMDEDDAEYDELDDLLPSYEELPILDAGKMSFVEEIDLAMPSSAA</sequence>
<evidence type="ECO:0000313" key="3">
    <source>
        <dbReference type="EMBL" id="KAJ0405095.1"/>
    </source>
</evidence>
<feature type="compositionally biased region" description="Basic and acidic residues" evidence="1">
    <location>
        <begin position="332"/>
        <end position="362"/>
    </location>
</feature>
<dbReference type="PROSITE" id="PS50004">
    <property type="entry name" value="C2"/>
    <property type="match status" value="1"/>
</dbReference>
<accession>A0AAD5QCS0</accession>
<name>A0AAD5QCS0_PYTIN</name>
<dbReference type="SUPFAM" id="SSF49562">
    <property type="entry name" value="C2 domain (Calcium/lipid-binding domain, CaLB)"/>
    <property type="match status" value="1"/>
</dbReference>
<dbReference type="EMBL" id="JAKCXM010000050">
    <property type="protein sequence ID" value="KAJ0405095.1"/>
    <property type="molecule type" value="Genomic_DNA"/>
</dbReference>
<evidence type="ECO:0000259" key="2">
    <source>
        <dbReference type="PROSITE" id="PS50004"/>
    </source>
</evidence>
<dbReference type="SMART" id="SM00239">
    <property type="entry name" value="C2"/>
    <property type="match status" value="1"/>
</dbReference>
<dbReference type="AlphaFoldDB" id="A0AAD5QCS0"/>
<feature type="region of interest" description="Disordered" evidence="1">
    <location>
        <begin position="316"/>
        <end position="380"/>
    </location>
</feature>
<dbReference type="Gene3D" id="2.60.40.150">
    <property type="entry name" value="C2 domain"/>
    <property type="match status" value="1"/>
</dbReference>
<proteinExistence type="predicted"/>
<feature type="domain" description="C2" evidence="2">
    <location>
        <begin position="12"/>
        <end position="161"/>
    </location>
</feature>
<dbReference type="Pfam" id="PF00168">
    <property type="entry name" value="C2"/>
    <property type="match status" value="1"/>
</dbReference>
<dbReference type="CDD" id="cd00030">
    <property type="entry name" value="C2"/>
    <property type="match status" value="1"/>
</dbReference>
<feature type="region of interest" description="Disordered" evidence="1">
    <location>
        <begin position="229"/>
        <end position="264"/>
    </location>
</feature>
<comment type="caution">
    <text evidence="3">The sequence shown here is derived from an EMBL/GenBank/DDBJ whole genome shotgun (WGS) entry which is preliminary data.</text>
</comment>
<feature type="region of interest" description="Disordered" evidence="1">
    <location>
        <begin position="1"/>
        <end position="27"/>
    </location>
</feature>
<feature type="region of interest" description="Disordered" evidence="1">
    <location>
        <begin position="186"/>
        <end position="212"/>
    </location>
</feature>
<protein>
    <recommendedName>
        <fullName evidence="2">C2 domain-containing protein</fullName>
    </recommendedName>
</protein>
<evidence type="ECO:0000313" key="4">
    <source>
        <dbReference type="Proteomes" id="UP001209570"/>
    </source>
</evidence>
<reference evidence="3" key="1">
    <citation type="submission" date="2021-12" db="EMBL/GenBank/DDBJ databases">
        <title>Prjna785345.</title>
        <authorList>
            <person name="Rujirawat T."/>
            <person name="Krajaejun T."/>
        </authorList>
    </citation>
    <scope>NUCLEOTIDE SEQUENCE</scope>
    <source>
        <strain evidence="3">Pi057C3</strain>
    </source>
</reference>
<organism evidence="3 4">
    <name type="scientific">Pythium insidiosum</name>
    <name type="common">Pythiosis disease agent</name>
    <dbReference type="NCBI Taxonomy" id="114742"/>
    <lineage>
        <taxon>Eukaryota</taxon>
        <taxon>Sar</taxon>
        <taxon>Stramenopiles</taxon>
        <taxon>Oomycota</taxon>
        <taxon>Peronosporomycetes</taxon>
        <taxon>Pythiales</taxon>
        <taxon>Pythiaceae</taxon>
        <taxon>Pythium</taxon>
    </lineage>
</organism>
<feature type="compositionally biased region" description="Basic and acidic residues" evidence="1">
    <location>
        <begin position="201"/>
        <end position="212"/>
    </location>
</feature>
<keyword evidence="4" id="KW-1185">Reference proteome</keyword>
<gene>
    <name evidence="3" type="ORF">P43SY_000506</name>
</gene>
<dbReference type="InterPro" id="IPR000008">
    <property type="entry name" value="C2_dom"/>
</dbReference>
<dbReference type="Proteomes" id="UP001209570">
    <property type="component" value="Unassembled WGS sequence"/>
</dbReference>